<accession>A0A8H5I7F1</accession>
<comment type="caution">
    <text evidence="1">The sequence shown here is derived from an EMBL/GenBank/DDBJ whole genome shotgun (WGS) entry which is preliminary data.</text>
</comment>
<keyword evidence="2" id="KW-1185">Reference proteome</keyword>
<evidence type="ECO:0000313" key="1">
    <source>
        <dbReference type="EMBL" id="KAF5531842.1"/>
    </source>
</evidence>
<dbReference type="AlphaFoldDB" id="A0A8H5I7F1"/>
<protein>
    <submittedName>
        <fullName evidence="1">Hsp70 chaperone protein</fullName>
    </submittedName>
</protein>
<gene>
    <name evidence="1" type="ORF">FNAPI_13119</name>
</gene>
<dbReference type="Proteomes" id="UP000574317">
    <property type="component" value="Unassembled WGS sequence"/>
</dbReference>
<organism evidence="1 2">
    <name type="scientific">Fusarium napiforme</name>
    <dbReference type="NCBI Taxonomy" id="42672"/>
    <lineage>
        <taxon>Eukaryota</taxon>
        <taxon>Fungi</taxon>
        <taxon>Dikarya</taxon>
        <taxon>Ascomycota</taxon>
        <taxon>Pezizomycotina</taxon>
        <taxon>Sordariomycetes</taxon>
        <taxon>Hypocreomycetidae</taxon>
        <taxon>Hypocreales</taxon>
        <taxon>Nectriaceae</taxon>
        <taxon>Fusarium</taxon>
        <taxon>Fusarium fujikuroi species complex</taxon>
    </lineage>
</organism>
<evidence type="ECO:0000313" key="2">
    <source>
        <dbReference type="Proteomes" id="UP000574317"/>
    </source>
</evidence>
<dbReference type="EMBL" id="JAAOAO010000757">
    <property type="protein sequence ID" value="KAF5531842.1"/>
    <property type="molecule type" value="Genomic_DNA"/>
</dbReference>
<reference evidence="1 2" key="1">
    <citation type="submission" date="2020-05" db="EMBL/GenBank/DDBJ databases">
        <title>Identification and distribution of gene clusters putatively required for synthesis of sphingolipid metabolism inhibitors in phylogenetically diverse species of the filamentous fungus Fusarium.</title>
        <authorList>
            <person name="Kim H.-S."/>
            <person name="Busman M."/>
            <person name="Brown D.W."/>
            <person name="Divon H."/>
            <person name="Uhlig S."/>
            <person name="Proctor R.H."/>
        </authorList>
    </citation>
    <scope>NUCLEOTIDE SEQUENCE [LARGE SCALE GENOMIC DNA]</scope>
    <source>
        <strain evidence="1 2">NRRL 25196</strain>
    </source>
</reference>
<name>A0A8H5I7F1_9HYPO</name>
<proteinExistence type="predicted"/>
<sequence>MQTGYGVKYCTPFIVGKHKKVDKYWDEDEQQHKAGNQMEWFLKEGESLSEKSPVHHDYYQILSGSAVRTSDTIYCTTTFPPPARAPKGLVSVQELCTVTWNKTINARKLPKWTNRQGQTFSKLNYRIQMECEDGTVNFKIIHKGARVGEQNFEV</sequence>